<reference evidence="1" key="2">
    <citation type="submission" date="2020-06" db="EMBL/GenBank/DDBJ databases">
        <title>Helianthus annuus Genome sequencing and assembly Release 2.</title>
        <authorList>
            <person name="Gouzy J."/>
            <person name="Langlade N."/>
            <person name="Munos S."/>
        </authorList>
    </citation>
    <scope>NUCLEOTIDE SEQUENCE</scope>
    <source>
        <tissue evidence="1">Leaves</tissue>
    </source>
</reference>
<dbReference type="Gramene" id="mRNA:HanXRQr2_Chr11g0496901">
    <property type="protein sequence ID" value="CDS:HanXRQr2_Chr11g0496901.1"/>
    <property type="gene ID" value="HanXRQr2_Chr11g0496901"/>
</dbReference>
<sequence>MGDLTTRVYTGAKRSYWRRRGYRRLATDESQSRWSWVRMPRRLKIKLRCNPKKLVARVHDAYVKMTMKLANSQVVRGGAIAGYGAGGGIYEFGMRPIKEYDAKMIIQMYKSLSVRPEQPVALEVDCADPDNLFAVTR</sequence>
<dbReference type="EMBL" id="MNCJ02000326">
    <property type="protein sequence ID" value="KAF5782527.1"/>
    <property type="molecule type" value="Genomic_DNA"/>
</dbReference>
<gene>
    <name evidence="1" type="ORF">HanXRQr2_Chr11g0496901</name>
</gene>
<proteinExistence type="predicted"/>
<dbReference type="OrthoDB" id="1898021at2759"/>
<comment type="caution">
    <text evidence="1">The sequence shown here is derived from an EMBL/GenBank/DDBJ whole genome shotgun (WGS) entry which is preliminary data.</text>
</comment>
<dbReference type="PANTHER" id="PTHR33702:SF5">
    <property type="entry name" value="OS01G0308600 PROTEIN"/>
    <property type="match status" value="1"/>
</dbReference>
<evidence type="ECO:0000313" key="2">
    <source>
        <dbReference type="Proteomes" id="UP000215914"/>
    </source>
</evidence>
<reference evidence="1" key="1">
    <citation type="journal article" date="2017" name="Nature">
        <title>The sunflower genome provides insights into oil metabolism, flowering and Asterid evolution.</title>
        <authorList>
            <person name="Badouin H."/>
            <person name="Gouzy J."/>
            <person name="Grassa C.J."/>
            <person name="Murat F."/>
            <person name="Staton S.E."/>
            <person name="Cottret L."/>
            <person name="Lelandais-Briere C."/>
            <person name="Owens G.L."/>
            <person name="Carrere S."/>
            <person name="Mayjonade B."/>
            <person name="Legrand L."/>
            <person name="Gill N."/>
            <person name="Kane N.C."/>
            <person name="Bowers J.E."/>
            <person name="Hubner S."/>
            <person name="Bellec A."/>
            <person name="Berard A."/>
            <person name="Berges H."/>
            <person name="Blanchet N."/>
            <person name="Boniface M.C."/>
            <person name="Brunel D."/>
            <person name="Catrice O."/>
            <person name="Chaidir N."/>
            <person name="Claudel C."/>
            <person name="Donnadieu C."/>
            <person name="Faraut T."/>
            <person name="Fievet G."/>
            <person name="Helmstetter N."/>
            <person name="King M."/>
            <person name="Knapp S.J."/>
            <person name="Lai Z."/>
            <person name="Le Paslier M.C."/>
            <person name="Lippi Y."/>
            <person name="Lorenzon L."/>
            <person name="Mandel J.R."/>
            <person name="Marage G."/>
            <person name="Marchand G."/>
            <person name="Marquand E."/>
            <person name="Bret-Mestries E."/>
            <person name="Morien E."/>
            <person name="Nambeesan S."/>
            <person name="Nguyen T."/>
            <person name="Pegot-Espagnet P."/>
            <person name="Pouilly N."/>
            <person name="Raftis F."/>
            <person name="Sallet E."/>
            <person name="Schiex T."/>
            <person name="Thomas J."/>
            <person name="Vandecasteele C."/>
            <person name="Vares D."/>
            <person name="Vear F."/>
            <person name="Vautrin S."/>
            <person name="Crespi M."/>
            <person name="Mangin B."/>
            <person name="Burke J.M."/>
            <person name="Salse J."/>
            <person name="Munos S."/>
            <person name="Vincourt P."/>
            <person name="Rieseberg L.H."/>
            <person name="Langlade N.B."/>
        </authorList>
    </citation>
    <scope>NUCLEOTIDE SEQUENCE</scope>
    <source>
        <tissue evidence="1">Leaves</tissue>
    </source>
</reference>
<keyword evidence="2" id="KW-1185">Reference proteome</keyword>
<dbReference type="AlphaFoldDB" id="A0A9K3N0I0"/>
<organism evidence="1 2">
    <name type="scientific">Helianthus annuus</name>
    <name type="common">Common sunflower</name>
    <dbReference type="NCBI Taxonomy" id="4232"/>
    <lineage>
        <taxon>Eukaryota</taxon>
        <taxon>Viridiplantae</taxon>
        <taxon>Streptophyta</taxon>
        <taxon>Embryophyta</taxon>
        <taxon>Tracheophyta</taxon>
        <taxon>Spermatophyta</taxon>
        <taxon>Magnoliopsida</taxon>
        <taxon>eudicotyledons</taxon>
        <taxon>Gunneridae</taxon>
        <taxon>Pentapetalae</taxon>
        <taxon>asterids</taxon>
        <taxon>campanulids</taxon>
        <taxon>Asterales</taxon>
        <taxon>Asteraceae</taxon>
        <taxon>Asteroideae</taxon>
        <taxon>Heliantheae alliance</taxon>
        <taxon>Heliantheae</taxon>
        <taxon>Helianthus</taxon>
    </lineage>
</organism>
<evidence type="ECO:0000313" key="1">
    <source>
        <dbReference type="EMBL" id="KAF5782527.1"/>
    </source>
</evidence>
<dbReference type="PANTHER" id="PTHR33702">
    <property type="entry name" value="BNAA09G40010D PROTEIN"/>
    <property type="match status" value="1"/>
</dbReference>
<accession>A0A9K3N0I0</accession>
<dbReference type="Proteomes" id="UP000215914">
    <property type="component" value="Unassembled WGS sequence"/>
</dbReference>
<protein>
    <submittedName>
        <fullName evidence="1">Uncharacterized protein</fullName>
    </submittedName>
</protein>
<name>A0A9K3N0I0_HELAN</name>